<feature type="compositionally biased region" description="Polar residues" evidence="1">
    <location>
        <begin position="19"/>
        <end position="39"/>
    </location>
</feature>
<evidence type="ECO:0000313" key="2">
    <source>
        <dbReference type="EMBL" id="OAQ25121.1"/>
    </source>
</evidence>
<keyword evidence="3" id="KW-1185">Reference proteome</keyword>
<dbReference type="EMBL" id="KV442082">
    <property type="protein sequence ID" value="OAQ25121.1"/>
    <property type="molecule type" value="Genomic_DNA"/>
</dbReference>
<organism evidence="2 3">
    <name type="scientific">Linnemannia elongata AG-77</name>
    <dbReference type="NCBI Taxonomy" id="1314771"/>
    <lineage>
        <taxon>Eukaryota</taxon>
        <taxon>Fungi</taxon>
        <taxon>Fungi incertae sedis</taxon>
        <taxon>Mucoromycota</taxon>
        <taxon>Mortierellomycotina</taxon>
        <taxon>Mortierellomycetes</taxon>
        <taxon>Mortierellales</taxon>
        <taxon>Mortierellaceae</taxon>
        <taxon>Linnemannia</taxon>
    </lineage>
</organism>
<gene>
    <name evidence="2" type="ORF">K457DRAFT_23363</name>
</gene>
<sequence>MPKLIDDLELPKEQEDQEYSTTHPPSSLRITASQINDLSFSRKHAKDHERRLRADTEKSKQVRQQHELIAQNPLSNATSLQQVDKAQAIRRDARE</sequence>
<protein>
    <submittedName>
        <fullName evidence="2">Uncharacterized protein</fullName>
    </submittedName>
</protein>
<dbReference type="AlphaFoldDB" id="A0A197JKT9"/>
<evidence type="ECO:0000313" key="3">
    <source>
        <dbReference type="Proteomes" id="UP000078512"/>
    </source>
</evidence>
<name>A0A197JKT9_9FUNG</name>
<accession>A0A197JKT9</accession>
<evidence type="ECO:0000256" key="1">
    <source>
        <dbReference type="SAM" id="MobiDB-lite"/>
    </source>
</evidence>
<feature type="compositionally biased region" description="Basic and acidic residues" evidence="1">
    <location>
        <begin position="1"/>
        <end position="14"/>
    </location>
</feature>
<feature type="region of interest" description="Disordered" evidence="1">
    <location>
        <begin position="1"/>
        <end position="95"/>
    </location>
</feature>
<feature type="non-terminal residue" evidence="2">
    <location>
        <position position="95"/>
    </location>
</feature>
<proteinExistence type="predicted"/>
<reference evidence="2 3" key="1">
    <citation type="submission" date="2016-05" db="EMBL/GenBank/DDBJ databases">
        <title>Genome sequencing reveals origins of a unique bacterial endosymbiosis in the earliest lineages of terrestrial Fungi.</title>
        <authorList>
            <consortium name="DOE Joint Genome Institute"/>
            <person name="Uehling J."/>
            <person name="Gryganskyi A."/>
            <person name="Hameed K."/>
            <person name="Tschaplinski T."/>
            <person name="Misztal P."/>
            <person name="Wu S."/>
            <person name="Desiro A."/>
            <person name="Vande Pol N."/>
            <person name="Du Z.-Y."/>
            <person name="Zienkiewicz A."/>
            <person name="Zienkiewicz K."/>
            <person name="Morin E."/>
            <person name="Tisserant E."/>
            <person name="Splivallo R."/>
            <person name="Hainaut M."/>
            <person name="Henrissat B."/>
            <person name="Ohm R."/>
            <person name="Kuo A."/>
            <person name="Yan J."/>
            <person name="Lipzen A."/>
            <person name="Nolan M."/>
            <person name="Labutti K."/>
            <person name="Barry K."/>
            <person name="Goldstein A."/>
            <person name="Labbe J."/>
            <person name="Schadt C."/>
            <person name="Tuskan G."/>
            <person name="Grigoriev I."/>
            <person name="Martin F."/>
            <person name="Vilgalys R."/>
            <person name="Bonito G."/>
        </authorList>
    </citation>
    <scope>NUCLEOTIDE SEQUENCE [LARGE SCALE GENOMIC DNA]</scope>
    <source>
        <strain evidence="2 3">AG-77</strain>
    </source>
</reference>
<feature type="compositionally biased region" description="Polar residues" evidence="1">
    <location>
        <begin position="72"/>
        <end position="84"/>
    </location>
</feature>
<dbReference type="Proteomes" id="UP000078512">
    <property type="component" value="Unassembled WGS sequence"/>
</dbReference>
<feature type="compositionally biased region" description="Basic and acidic residues" evidence="1">
    <location>
        <begin position="46"/>
        <end position="66"/>
    </location>
</feature>
<dbReference type="OrthoDB" id="2448576at2759"/>